<organism evidence="2 3">
    <name type="scientific">Solanum stoloniferum</name>
    <dbReference type="NCBI Taxonomy" id="62892"/>
    <lineage>
        <taxon>Eukaryota</taxon>
        <taxon>Viridiplantae</taxon>
        <taxon>Streptophyta</taxon>
        <taxon>Embryophyta</taxon>
        <taxon>Tracheophyta</taxon>
        <taxon>Spermatophyta</taxon>
        <taxon>Magnoliopsida</taxon>
        <taxon>eudicotyledons</taxon>
        <taxon>Gunneridae</taxon>
        <taxon>Pentapetalae</taxon>
        <taxon>asterids</taxon>
        <taxon>lamiids</taxon>
        <taxon>Solanales</taxon>
        <taxon>Solanaceae</taxon>
        <taxon>Solanoideae</taxon>
        <taxon>Solaneae</taxon>
        <taxon>Solanum</taxon>
    </lineage>
</organism>
<proteinExistence type="predicted"/>
<keyword evidence="3" id="KW-1185">Reference proteome</keyword>
<reference evidence="2 3" key="1">
    <citation type="submission" date="2024-05" db="EMBL/GenBank/DDBJ databases">
        <title>De novo assembly of an allotetraploid wild potato.</title>
        <authorList>
            <person name="Hosaka A.J."/>
        </authorList>
    </citation>
    <scope>NUCLEOTIDE SEQUENCE [LARGE SCALE GENOMIC DNA]</scope>
    <source>
        <tissue evidence="2">Young leaves</tissue>
    </source>
</reference>
<evidence type="ECO:0000313" key="2">
    <source>
        <dbReference type="EMBL" id="KAL3337391.1"/>
    </source>
</evidence>
<gene>
    <name evidence="2" type="ORF">AABB24_029843</name>
</gene>
<accession>A0ABD2S1G7</accession>
<dbReference type="Proteomes" id="UP001627284">
    <property type="component" value="Unassembled WGS sequence"/>
</dbReference>
<comment type="caution">
    <text evidence="2">The sequence shown here is derived from an EMBL/GenBank/DDBJ whole genome shotgun (WGS) entry which is preliminary data.</text>
</comment>
<keyword evidence="1" id="KW-1133">Transmembrane helix</keyword>
<dbReference type="EMBL" id="JBJKTR010000017">
    <property type="protein sequence ID" value="KAL3337391.1"/>
    <property type="molecule type" value="Genomic_DNA"/>
</dbReference>
<keyword evidence="1" id="KW-0472">Membrane</keyword>
<feature type="transmembrane region" description="Helical" evidence="1">
    <location>
        <begin position="36"/>
        <end position="66"/>
    </location>
</feature>
<evidence type="ECO:0000313" key="3">
    <source>
        <dbReference type="Proteomes" id="UP001627284"/>
    </source>
</evidence>
<dbReference type="AlphaFoldDB" id="A0ABD2S1G7"/>
<name>A0ABD2S1G7_9SOLN</name>
<evidence type="ECO:0000256" key="1">
    <source>
        <dbReference type="SAM" id="Phobius"/>
    </source>
</evidence>
<keyword evidence="1" id="KW-0812">Transmembrane</keyword>
<protein>
    <submittedName>
        <fullName evidence="2">Uncharacterized protein</fullName>
    </submittedName>
</protein>
<sequence>MNLTQIMPHQYITFKLWCSHLDADGVKAHFLPLSELAVMVFLSFFIQFHGSRFMSFSSTFFLLFYIMKVLKHFSQTNFEEVFNSSFMRQMIVTELDVGRGDGRCLLMVFIMNYNLT</sequence>